<dbReference type="Gene3D" id="3.40.50.150">
    <property type="entry name" value="Vaccinia Virus protein VP39"/>
    <property type="match status" value="1"/>
</dbReference>
<proteinExistence type="predicted"/>
<dbReference type="InterPro" id="IPR002052">
    <property type="entry name" value="DNA_methylase_N6_adenine_CS"/>
</dbReference>
<gene>
    <name evidence="2" type="ORF">ACHAWU_004342</name>
</gene>
<name>A0ABD3N3F3_9STRA</name>
<comment type="caution">
    <text evidence="2">The sequence shown here is derived from an EMBL/GenBank/DDBJ whole genome shotgun (WGS) entry which is preliminary data.</text>
</comment>
<protein>
    <recommendedName>
        <fullName evidence="4">Site-specific DNA-methyltransferase (adenine-specific)</fullName>
    </recommendedName>
</protein>
<reference evidence="2 3" key="1">
    <citation type="submission" date="2024-10" db="EMBL/GenBank/DDBJ databases">
        <title>Updated reference genomes for cyclostephanoid diatoms.</title>
        <authorList>
            <person name="Roberts W.R."/>
            <person name="Alverson A.J."/>
        </authorList>
    </citation>
    <scope>NUCLEOTIDE SEQUENCE [LARGE SCALE GENOMIC DNA]</scope>
    <source>
        <strain evidence="2 3">AJA232-27</strain>
    </source>
</reference>
<dbReference type="AlphaFoldDB" id="A0ABD3N3F3"/>
<accession>A0ABD3N3F3</accession>
<dbReference type="PROSITE" id="PS00092">
    <property type="entry name" value="N6_MTASE"/>
    <property type="match status" value="1"/>
</dbReference>
<keyword evidence="3" id="KW-1185">Reference proteome</keyword>
<sequence>MDNTRQSPQLPANGNNKSRKKRRRFAKKNTTLNADADAKSSGAATDGNEGRSRAPTVGNYPYPTDYNDHFETPARAYEDIFPLMEYILAKKTKAESQNKHGCNNSPNSTSQHNNGCTKSAIVYDPYYCAGRAAVLLKDEFQRQNSRKIPMPIHIQHEKRDFYRDIRQNSVPPFDILVTNPPYSENHKERCLEFAVSQLKKHGRSFFLLMPNYVAMKEYFRKIVLDDQMENTERRKIHTFYITPSSKHPYEYDHPDGTGHQVSPFASVWFCGLSCADGKMDTKAVVDAFVKYHSLRAPSPTGTPRIVTTLQELIQIGGVSGAKRKNPRQRKKMRNMAMERAGTGANVGSAGQQSIGKKRKPI</sequence>
<feature type="compositionally biased region" description="Basic residues" evidence="1">
    <location>
        <begin position="17"/>
        <end position="27"/>
    </location>
</feature>
<feature type="region of interest" description="Disordered" evidence="1">
    <location>
        <begin position="1"/>
        <end position="62"/>
    </location>
</feature>
<feature type="region of interest" description="Disordered" evidence="1">
    <location>
        <begin position="319"/>
        <end position="361"/>
    </location>
</feature>
<evidence type="ECO:0000313" key="3">
    <source>
        <dbReference type="Proteomes" id="UP001530293"/>
    </source>
</evidence>
<evidence type="ECO:0000313" key="2">
    <source>
        <dbReference type="EMBL" id="KAL3770643.1"/>
    </source>
</evidence>
<dbReference type="EMBL" id="JALLBG020000038">
    <property type="protein sequence ID" value="KAL3770643.1"/>
    <property type="molecule type" value="Genomic_DNA"/>
</dbReference>
<feature type="compositionally biased region" description="Polar residues" evidence="1">
    <location>
        <begin position="1"/>
        <end position="12"/>
    </location>
</feature>
<dbReference type="Proteomes" id="UP001530293">
    <property type="component" value="Unassembled WGS sequence"/>
</dbReference>
<organism evidence="2 3">
    <name type="scientific">Discostella pseudostelligera</name>
    <dbReference type="NCBI Taxonomy" id="259834"/>
    <lineage>
        <taxon>Eukaryota</taxon>
        <taxon>Sar</taxon>
        <taxon>Stramenopiles</taxon>
        <taxon>Ochrophyta</taxon>
        <taxon>Bacillariophyta</taxon>
        <taxon>Coscinodiscophyceae</taxon>
        <taxon>Thalassiosirophycidae</taxon>
        <taxon>Stephanodiscales</taxon>
        <taxon>Stephanodiscaceae</taxon>
        <taxon>Discostella</taxon>
    </lineage>
</organism>
<feature type="compositionally biased region" description="Basic residues" evidence="1">
    <location>
        <begin position="321"/>
        <end position="333"/>
    </location>
</feature>
<dbReference type="SUPFAM" id="SSF53335">
    <property type="entry name" value="S-adenosyl-L-methionine-dependent methyltransferases"/>
    <property type="match status" value="1"/>
</dbReference>
<dbReference type="PANTHER" id="PTHR39444">
    <property type="entry name" value="SITE-SPECIFIC DNA-METHYLTRANSFERASE (ADENINE-SPECIFIC)"/>
    <property type="match status" value="1"/>
</dbReference>
<evidence type="ECO:0008006" key="4">
    <source>
        <dbReference type="Google" id="ProtNLM"/>
    </source>
</evidence>
<dbReference type="InterPro" id="IPR029063">
    <property type="entry name" value="SAM-dependent_MTases_sf"/>
</dbReference>
<dbReference type="PANTHER" id="PTHR39444:SF3">
    <property type="entry name" value="SITE-SPECIFIC DNA-METHYLTRANSFERASE (ADENINE-SPECIFIC)"/>
    <property type="match status" value="1"/>
</dbReference>
<evidence type="ECO:0000256" key="1">
    <source>
        <dbReference type="SAM" id="MobiDB-lite"/>
    </source>
</evidence>